<reference evidence="3" key="1">
    <citation type="journal article" date="2019" name="Int. J. Syst. Evol. Microbiol.">
        <title>The Global Catalogue of Microorganisms (GCM) 10K type strain sequencing project: providing services to taxonomists for standard genome sequencing and annotation.</title>
        <authorList>
            <consortium name="The Broad Institute Genomics Platform"/>
            <consortium name="The Broad Institute Genome Sequencing Center for Infectious Disease"/>
            <person name="Wu L."/>
            <person name="Ma J."/>
        </authorList>
    </citation>
    <scope>NUCLEOTIDE SEQUENCE [LARGE SCALE GENOMIC DNA]</scope>
    <source>
        <strain evidence="3">DFY41</strain>
    </source>
</reference>
<proteinExistence type="predicted"/>
<feature type="transmembrane region" description="Helical" evidence="1">
    <location>
        <begin position="182"/>
        <end position="202"/>
    </location>
</feature>
<evidence type="ECO:0000313" key="2">
    <source>
        <dbReference type="EMBL" id="MFC5179477.1"/>
    </source>
</evidence>
<comment type="caution">
    <text evidence="2">The sequence shown here is derived from an EMBL/GenBank/DDBJ whole genome shotgun (WGS) entry which is preliminary data.</text>
</comment>
<evidence type="ECO:0000256" key="1">
    <source>
        <dbReference type="SAM" id="Phobius"/>
    </source>
</evidence>
<keyword evidence="1" id="KW-1133">Transmembrane helix</keyword>
<dbReference type="RefSeq" id="WP_378593691.1">
    <property type="nucleotide sequence ID" value="NZ_JBHSKD010000028.1"/>
</dbReference>
<keyword evidence="3" id="KW-1185">Reference proteome</keyword>
<evidence type="ECO:0008006" key="4">
    <source>
        <dbReference type="Google" id="ProtNLM"/>
    </source>
</evidence>
<protein>
    <recommendedName>
        <fullName evidence="4">IPT/TIG domain-containing protein</fullName>
    </recommendedName>
</protein>
<keyword evidence="1" id="KW-0812">Transmembrane</keyword>
<sequence length="309" mass="32089">MTTLILTVLGLVAAALGAFFAYRALFPAARALDVTVLPSRSLLDTGTSANRFELRVDGETIEPDPHMVTVVVTAKGRHDIASSNFEAGRPLHLEIGSPVVKVLGVTATPQRGTTPPVTANGEGIDLGPGLISRGQAIHIQLLTGPPSTEREPNARHDLVDVRVDVTSGESARFRQPVGVRPVAIAAISGLMAGGLLAAGAFYDLADRLPGLSFDPSVAINPKLPSVGAKVRVIGANFEAGALISVDITSEVTEEDFSDVCSTQVGSEGAFVIDCTLPSDLPAGPAEMVIASTEHSGTSYEYVDFAVEAP</sequence>
<organism evidence="2 3">
    <name type="scientific">Nocardioides taihuensis</name>
    <dbReference type="NCBI Taxonomy" id="1835606"/>
    <lineage>
        <taxon>Bacteria</taxon>
        <taxon>Bacillati</taxon>
        <taxon>Actinomycetota</taxon>
        <taxon>Actinomycetes</taxon>
        <taxon>Propionibacteriales</taxon>
        <taxon>Nocardioidaceae</taxon>
        <taxon>Nocardioides</taxon>
    </lineage>
</organism>
<dbReference type="EMBL" id="JBHSKD010000028">
    <property type="protein sequence ID" value="MFC5179477.1"/>
    <property type="molecule type" value="Genomic_DNA"/>
</dbReference>
<dbReference type="Proteomes" id="UP001596087">
    <property type="component" value="Unassembled WGS sequence"/>
</dbReference>
<accession>A0ABW0BRH0</accession>
<evidence type="ECO:0000313" key="3">
    <source>
        <dbReference type="Proteomes" id="UP001596087"/>
    </source>
</evidence>
<gene>
    <name evidence="2" type="ORF">ACFPGP_22570</name>
</gene>
<keyword evidence="1" id="KW-0472">Membrane</keyword>
<name>A0ABW0BRH0_9ACTN</name>